<accession>A0A415E1A2</accession>
<keyword evidence="3" id="KW-1185">Reference proteome</keyword>
<evidence type="ECO:0000313" key="2">
    <source>
        <dbReference type="EMBL" id="RHJ87358.1"/>
    </source>
</evidence>
<dbReference type="OrthoDB" id="1778669at2"/>
<dbReference type="EMBL" id="QRMS01000003">
    <property type="protein sequence ID" value="RHJ87358.1"/>
    <property type="molecule type" value="Genomic_DNA"/>
</dbReference>
<dbReference type="InterPro" id="IPR019629">
    <property type="entry name" value="Uncharacterised_HI1736/YgjV"/>
</dbReference>
<dbReference type="Proteomes" id="UP000284841">
    <property type="component" value="Unassembled WGS sequence"/>
</dbReference>
<organism evidence="2 3">
    <name type="scientific">Emergencia timonensis</name>
    <dbReference type="NCBI Taxonomy" id="1776384"/>
    <lineage>
        <taxon>Bacteria</taxon>
        <taxon>Bacillati</taxon>
        <taxon>Bacillota</taxon>
        <taxon>Clostridia</taxon>
        <taxon>Peptostreptococcales</taxon>
        <taxon>Anaerovoracaceae</taxon>
        <taxon>Emergencia</taxon>
    </lineage>
</organism>
<keyword evidence="1" id="KW-0472">Membrane</keyword>
<proteinExistence type="predicted"/>
<dbReference type="RefSeq" id="WP_118335844.1">
    <property type="nucleotide sequence ID" value="NZ_AP025567.1"/>
</dbReference>
<sequence length="180" mass="20331">MMDILIQAIGYIGVLLFIFSYQIKSNRALFFCQILGSALFCLQFFLLNALSGCLNLMVILFRNGLLMWYDKYAWVRWKGWIAILSAVCIVILAFTWKGAISLLPFAALIASNVGYWTNNAQKIRLSNLACASPCWLIYDILVGSWGGVLNESITLGSILLSIYRYGWKAMGDPDSEFQKR</sequence>
<name>A0A415E1A2_9FIRM</name>
<reference evidence="2 3" key="1">
    <citation type="submission" date="2018-08" db="EMBL/GenBank/DDBJ databases">
        <title>A genome reference for cultivated species of the human gut microbiota.</title>
        <authorList>
            <person name="Zou Y."/>
            <person name="Xue W."/>
            <person name="Luo G."/>
        </authorList>
    </citation>
    <scope>NUCLEOTIDE SEQUENCE [LARGE SCALE GENOMIC DNA]</scope>
    <source>
        <strain evidence="2 3">AM07-24</strain>
    </source>
</reference>
<dbReference type="Pfam" id="PF10688">
    <property type="entry name" value="Imp-YgjV"/>
    <property type="match status" value="1"/>
</dbReference>
<feature type="transmembrane region" description="Helical" evidence="1">
    <location>
        <begin position="35"/>
        <end position="59"/>
    </location>
</feature>
<feature type="transmembrane region" description="Helical" evidence="1">
    <location>
        <begin position="6"/>
        <end position="23"/>
    </location>
</feature>
<feature type="transmembrane region" description="Helical" evidence="1">
    <location>
        <begin position="79"/>
        <end position="96"/>
    </location>
</feature>
<evidence type="ECO:0000256" key="1">
    <source>
        <dbReference type="SAM" id="Phobius"/>
    </source>
</evidence>
<gene>
    <name evidence="2" type="ORF">DW099_11705</name>
</gene>
<comment type="caution">
    <text evidence="2">The sequence shown here is derived from an EMBL/GenBank/DDBJ whole genome shotgun (WGS) entry which is preliminary data.</text>
</comment>
<keyword evidence="1" id="KW-1133">Transmembrane helix</keyword>
<evidence type="ECO:0000313" key="3">
    <source>
        <dbReference type="Proteomes" id="UP000284841"/>
    </source>
</evidence>
<dbReference type="AlphaFoldDB" id="A0A415E1A2"/>
<protein>
    <submittedName>
        <fullName evidence="2">YgjV family protein</fullName>
    </submittedName>
</protein>
<keyword evidence="1" id="KW-0812">Transmembrane</keyword>